<feature type="transmembrane region" description="Helical" evidence="1">
    <location>
        <begin position="84"/>
        <end position="102"/>
    </location>
</feature>
<evidence type="ECO:0000313" key="3">
    <source>
        <dbReference type="EMBL" id="SMC11564.1"/>
    </source>
</evidence>
<feature type="domain" description="EamA" evidence="2">
    <location>
        <begin position="161"/>
        <end position="290"/>
    </location>
</feature>
<keyword evidence="1" id="KW-1133">Transmembrane helix</keyword>
<feature type="transmembrane region" description="Helical" evidence="1">
    <location>
        <begin position="161"/>
        <end position="180"/>
    </location>
</feature>
<dbReference type="AlphaFoldDB" id="A0A1X7BPV1"/>
<evidence type="ECO:0000256" key="1">
    <source>
        <dbReference type="SAM" id="Phobius"/>
    </source>
</evidence>
<dbReference type="PANTHER" id="PTHR22911:SF76">
    <property type="entry name" value="EAMA DOMAIN-CONTAINING PROTEIN"/>
    <property type="match status" value="1"/>
</dbReference>
<keyword evidence="1" id="KW-0812">Transmembrane</keyword>
<proteinExistence type="predicted"/>
<dbReference type="SUPFAM" id="SSF103481">
    <property type="entry name" value="Multidrug resistance efflux transporter EmrE"/>
    <property type="match status" value="2"/>
</dbReference>
<feature type="transmembrane region" description="Helical" evidence="1">
    <location>
        <begin position="251"/>
        <end position="270"/>
    </location>
</feature>
<dbReference type="GO" id="GO:0016020">
    <property type="term" value="C:membrane"/>
    <property type="evidence" value="ECO:0007669"/>
    <property type="project" value="InterPro"/>
</dbReference>
<keyword evidence="4" id="KW-1185">Reference proteome</keyword>
<feature type="transmembrane region" description="Helical" evidence="1">
    <location>
        <begin position="192"/>
        <end position="213"/>
    </location>
</feature>
<keyword evidence="1" id="KW-0472">Membrane</keyword>
<organism evidence="3 4">
    <name type="scientific">Roseovarius aestuarii</name>
    <dbReference type="NCBI Taxonomy" id="475083"/>
    <lineage>
        <taxon>Bacteria</taxon>
        <taxon>Pseudomonadati</taxon>
        <taxon>Pseudomonadota</taxon>
        <taxon>Alphaproteobacteria</taxon>
        <taxon>Rhodobacterales</taxon>
        <taxon>Roseobacteraceae</taxon>
        <taxon>Roseovarius</taxon>
    </lineage>
</organism>
<feature type="transmembrane region" description="Helical" evidence="1">
    <location>
        <begin position="108"/>
        <end position="128"/>
    </location>
</feature>
<evidence type="ECO:0000313" key="4">
    <source>
        <dbReference type="Proteomes" id="UP000193224"/>
    </source>
</evidence>
<feature type="transmembrane region" description="Helical" evidence="1">
    <location>
        <begin position="135"/>
        <end position="155"/>
    </location>
</feature>
<gene>
    <name evidence="3" type="ORF">ROA7745_01379</name>
</gene>
<feature type="domain" description="EamA" evidence="2">
    <location>
        <begin position="22"/>
        <end position="151"/>
    </location>
</feature>
<dbReference type="EMBL" id="FWXB01000003">
    <property type="protein sequence ID" value="SMC11564.1"/>
    <property type="molecule type" value="Genomic_DNA"/>
</dbReference>
<accession>A0A1X7BPV1</accession>
<feature type="transmembrane region" description="Helical" evidence="1">
    <location>
        <begin position="21"/>
        <end position="40"/>
    </location>
</feature>
<dbReference type="Proteomes" id="UP000193224">
    <property type="component" value="Unassembled WGS sequence"/>
</dbReference>
<feature type="transmembrane region" description="Helical" evidence="1">
    <location>
        <begin position="219"/>
        <end position="239"/>
    </location>
</feature>
<sequence>MPISRSDQRTGQNMTRTHATAIILLGATFMSFVGLLMRLIDGADGFQILAYRSISLAGMVALVACLRRKVSPLKFLTSLDRNDLFMGMALSVAFTAYVFAMLNTSVASALFILSISPLCAAILAWVWINERPSKVTLAAMALAVLGVGVMVQGGIDLGRTTGNLFAFISALSFALMLTLARRSRKPDVLGGTFLGGAFCLVIGLCCSLIIGVGLQVSAYDFWLCLFMGGFTIGIGIAFVTWGTPYVPAAEVSLLVLLESVLGPVWVWLVVHEAMTPPEMIGGAIVLVSVATQAVVGPHTGRPIAPRVNPG</sequence>
<name>A0A1X7BPV1_9RHOB</name>
<dbReference type="InterPro" id="IPR037185">
    <property type="entry name" value="EmrE-like"/>
</dbReference>
<dbReference type="PANTHER" id="PTHR22911">
    <property type="entry name" value="ACYL-MALONYL CONDENSING ENZYME-RELATED"/>
    <property type="match status" value="1"/>
</dbReference>
<evidence type="ECO:0000259" key="2">
    <source>
        <dbReference type="Pfam" id="PF00892"/>
    </source>
</evidence>
<protein>
    <submittedName>
        <fullName evidence="3">EamA-like transporter family protein</fullName>
    </submittedName>
</protein>
<dbReference type="InterPro" id="IPR000620">
    <property type="entry name" value="EamA_dom"/>
</dbReference>
<dbReference type="Pfam" id="PF00892">
    <property type="entry name" value="EamA"/>
    <property type="match status" value="2"/>
</dbReference>
<reference evidence="3 4" key="1">
    <citation type="submission" date="2017-03" db="EMBL/GenBank/DDBJ databases">
        <authorList>
            <person name="Afonso C.L."/>
            <person name="Miller P.J."/>
            <person name="Scott M.A."/>
            <person name="Spackman E."/>
            <person name="Goraichik I."/>
            <person name="Dimitrov K.M."/>
            <person name="Suarez D.L."/>
            <person name="Swayne D.E."/>
        </authorList>
    </citation>
    <scope>NUCLEOTIDE SEQUENCE [LARGE SCALE GENOMIC DNA]</scope>
    <source>
        <strain evidence="3 4">CECT 7745</strain>
    </source>
</reference>